<feature type="compositionally biased region" description="Low complexity" evidence="9">
    <location>
        <begin position="46"/>
        <end position="100"/>
    </location>
</feature>
<dbReference type="SUPFAM" id="SSF81296">
    <property type="entry name" value="E set domains"/>
    <property type="match status" value="1"/>
</dbReference>
<dbReference type="SUPFAM" id="SSF51011">
    <property type="entry name" value="Glycosyl hydrolase domain"/>
    <property type="match status" value="1"/>
</dbReference>
<dbReference type="InterPro" id="IPR017853">
    <property type="entry name" value="GH"/>
</dbReference>
<dbReference type="RefSeq" id="WP_355404205.1">
    <property type="nucleotide sequence ID" value="NZ_JBEXPZ010000084.1"/>
</dbReference>
<dbReference type="InterPro" id="IPR054169">
    <property type="entry name" value="GlgB_N"/>
</dbReference>
<dbReference type="HAMAP" id="MF_00685">
    <property type="entry name" value="GlgB"/>
    <property type="match status" value="1"/>
</dbReference>
<comment type="subunit">
    <text evidence="8">Monomer.</text>
</comment>
<feature type="active site" description="Nucleophile" evidence="8">
    <location>
        <position position="771"/>
    </location>
</feature>
<dbReference type="GO" id="GO:0003844">
    <property type="term" value="F:1,4-alpha-glucan branching enzyme activity"/>
    <property type="evidence" value="ECO:0007669"/>
    <property type="project" value="UniProtKB-EC"/>
</dbReference>
<evidence type="ECO:0000256" key="8">
    <source>
        <dbReference type="HAMAP-Rule" id="MF_00685"/>
    </source>
</evidence>
<keyword evidence="8 11" id="KW-0328">Glycosyltransferase</keyword>
<dbReference type="PANTHER" id="PTHR43651">
    <property type="entry name" value="1,4-ALPHA-GLUCAN-BRANCHING ENZYME"/>
    <property type="match status" value="1"/>
</dbReference>
<evidence type="ECO:0000256" key="7">
    <source>
        <dbReference type="ARBA" id="ARBA00023277"/>
    </source>
</evidence>
<dbReference type="PANTHER" id="PTHR43651:SF3">
    <property type="entry name" value="1,4-ALPHA-GLUCAN-BRANCHING ENZYME"/>
    <property type="match status" value="1"/>
</dbReference>
<dbReference type="InterPro" id="IPR004193">
    <property type="entry name" value="Glyco_hydro_13_N"/>
</dbReference>
<evidence type="ECO:0000256" key="1">
    <source>
        <dbReference type="ARBA" id="ARBA00000826"/>
    </source>
</evidence>
<keyword evidence="6 8" id="KW-0320">Glycogen biosynthesis</keyword>
<comment type="caution">
    <text evidence="11">The sequence shown here is derived from an EMBL/GenBank/DDBJ whole genome shotgun (WGS) entry which is preliminary data.</text>
</comment>
<dbReference type="Pfam" id="PF22019">
    <property type="entry name" value="GlgB_N"/>
    <property type="match status" value="1"/>
</dbReference>
<dbReference type="Pfam" id="PF02922">
    <property type="entry name" value="CBM_48"/>
    <property type="match status" value="1"/>
</dbReference>
<feature type="compositionally biased region" description="Low complexity" evidence="9">
    <location>
        <begin position="230"/>
        <end position="262"/>
    </location>
</feature>
<keyword evidence="5 8" id="KW-0808">Transferase</keyword>
<comment type="function">
    <text evidence="8">Catalyzes the formation of the alpha-1,6-glucosidic linkages in glycogen by scission of a 1,4-alpha-linked oligosaccharide from growing alpha-1,4-glucan chains and the subsequent attachment of the oligosaccharide to the alpha-1,6 position.</text>
</comment>
<feature type="compositionally biased region" description="Basic residues" evidence="9">
    <location>
        <begin position="101"/>
        <end position="112"/>
    </location>
</feature>
<feature type="compositionally biased region" description="Basic residues" evidence="9">
    <location>
        <begin position="28"/>
        <end position="45"/>
    </location>
</feature>
<feature type="domain" description="Glycosyl hydrolase family 13 catalytic" evidence="10">
    <location>
        <begin position="619"/>
        <end position="979"/>
    </location>
</feature>
<dbReference type="SUPFAM" id="SSF51445">
    <property type="entry name" value="(Trans)glycosidases"/>
    <property type="match status" value="1"/>
</dbReference>
<dbReference type="NCBIfam" id="NF008967">
    <property type="entry name" value="PRK12313.1"/>
    <property type="match status" value="1"/>
</dbReference>
<feature type="compositionally biased region" description="Low complexity" evidence="9">
    <location>
        <begin position="303"/>
        <end position="343"/>
    </location>
</feature>
<organism evidence="11 12">
    <name type="scientific">Streptomyces ossamyceticus</name>
    <dbReference type="NCBI Taxonomy" id="249581"/>
    <lineage>
        <taxon>Bacteria</taxon>
        <taxon>Bacillati</taxon>
        <taxon>Actinomycetota</taxon>
        <taxon>Actinomycetes</taxon>
        <taxon>Kitasatosporales</taxon>
        <taxon>Streptomycetaceae</taxon>
        <taxon>Streptomyces</taxon>
    </lineage>
</organism>
<dbReference type="InterPro" id="IPR014756">
    <property type="entry name" value="Ig_E-set"/>
</dbReference>
<evidence type="ECO:0000256" key="9">
    <source>
        <dbReference type="SAM" id="MobiDB-lite"/>
    </source>
</evidence>
<gene>
    <name evidence="8 11" type="primary">glgB</name>
    <name evidence="11" type="ORF">ABZZ21_40770</name>
</gene>
<evidence type="ECO:0000256" key="5">
    <source>
        <dbReference type="ARBA" id="ARBA00022679"/>
    </source>
</evidence>
<reference evidence="11 12" key="1">
    <citation type="submission" date="2024-06" db="EMBL/GenBank/DDBJ databases">
        <title>The Natural Products Discovery Center: Release of the First 8490 Sequenced Strains for Exploring Actinobacteria Biosynthetic Diversity.</title>
        <authorList>
            <person name="Kalkreuter E."/>
            <person name="Kautsar S.A."/>
            <person name="Yang D."/>
            <person name="Bader C.D."/>
            <person name="Teijaro C.N."/>
            <person name="Fluegel L."/>
            <person name="Davis C.M."/>
            <person name="Simpson J.R."/>
            <person name="Lauterbach L."/>
            <person name="Steele A.D."/>
            <person name="Gui C."/>
            <person name="Meng S."/>
            <person name="Li G."/>
            <person name="Viehrig K."/>
            <person name="Ye F."/>
            <person name="Su P."/>
            <person name="Kiefer A.F."/>
            <person name="Nichols A."/>
            <person name="Cepeda A.J."/>
            <person name="Yan W."/>
            <person name="Fan B."/>
            <person name="Jiang Y."/>
            <person name="Adhikari A."/>
            <person name="Zheng C.-J."/>
            <person name="Schuster L."/>
            <person name="Cowan T.M."/>
            <person name="Smanski M.J."/>
            <person name="Chevrette M.G."/>
            <person name="De Carvalho L.P.S."/>
            <person name="Shen B."/>
        </authorList>
    </citation>
    <scope>NUCLEOTIDE SEQUENCE [LARGE SCALE GENOMIC DNA]</scope>
    <source>
        <strain evidence="11 12">NPDC006434</strain>
    </source>
</reference>
<feature type="compositionally biased region" description="Basic residues" evidence="9">
    <location>
        <begin position="263"/>
        <end position="285"/>
    </location>
</feature>
<evidence type="ECO:0000256" key="3">
    <source>
        <dbReference type="ARBA" id="ARBA00009000"/>
    </source>
</evidence>
<dbReference type="NCBIfam" id="TIGR01515">
    <property type="entry name" value="branching_enzym"/>
    <property type="match status" value="1"/>
</dbReference>
<evidence type="ECO:0000313" key="12">
    <source>
        <dbReference type="Proteomes" id="UP001550210"/>
    </source>
</evidence>
<evidence type="ECO:0000259" key="10">
    <source>
        <dbReference type="SMART" id="SM00642"/>
    </source>
</evidence>
<dbReference type="EC" id="2.4.1.18" evidence="8"/>
<dbReference type="Gene3D" id="2.60.40.1180">
    <property type="entry name" value="Golgi alpha-mannosidase II"/>
    <property type="match status" value="1"/>
</dbReference>
<accession>A0ABV2VBP3</accession>
<comment type="catalytic activity">
    <reaction evidence="1 8">
        <text>Transfers a segment of a (1-&gt;4)-alpha-D-glucan chain to a primary hydroxy group in a similar glucan chain.</text>
        <dbReference type="EC" id="2.4.1.18"/>
    </reaction>
</comment>
<dbReference type="InterPro" id="IPR013780">
    <property type="entry name" value="Glyco_hydro_b"/>
</dbReference>
<feature type="active site" description="Proton donor" evidence="8">
    <location>
        <position position="824"/>
    </location>
</feature>
<feature type="compositionally biased region" description="Low complexity" evidence="9">
    <location>
        <begin position="134"/>
        <end position="188"/>
    </location>
</feature>
<dbReference type="EMBL" id="JBEXPZ010000084">
    <property type="protein sequence ID" value="MET9850777.1"/>
    <property type="molecule type" value="Genomic_DNA"/>
</dbReference>
<dbReference type="InterPro" id="IPR006407">
    <property type="entry name" value="GlgB"/>
</dbReference>
<dbReference type="CDD" id="cd11322">
    <property type="entry name" value="AmyAc_Glg_BE"/>
    <property type="match status" value="1"/>
</dbReference>
<feature type="compositionally biased region" description="Low complexity" evidence="9">
    <location>
        <begin position="351"/>
        <end position="366"/>
    </location>
</feature>
<feature type="compositionally biased region" description="Polar residues" evidence="9">
    <location>
        <begin position="8"/>
        <end position="17"/>
    </location>
</feature>
<comment type="pathway">
    <text evidence="2 8">Glycan biosynthesis; glycogen biosynthesis.</text>
</comment>
<dbReference type="InterPro" id="IPR013783">
    <property type="entry name" value="Ig-like_fold"/>
</dbReference>
<evidence type="ECO:0000256" key="2">
    <source>
        <dbReference type="ARBA" id="ARBA00004964"/>
    </source>
</evidence>
<dbReference type="NCBIfam" id="NF003811">
    <property type="entry name" value="PRK05402.1"/>
    <property type="match status" value="1"/>
</dbReference>
<dbReference type="InterPro" id="IPR006047">
    <property type="entry name" value="GH13_cat_dom"/>
</dbReference>
<dbReference type="SMART" id="SM00642">
    <property type="entry name" value="Aamy"/>
    <property type="match status" value="1"/>
</dbReference>
<dbReference type="Pfam" id="PF00128">
    <property type="entry name" value="Alpha-amylase"/>
    <property type="match status" value="1"/>
</dbReference>
<evidence type="ECO:0000256" key="6">
    <source>
        <dbReference type="ARBA" id="ARBA00023056"/>
    </source>
</evidence>
<dbReference type="Gene3D" id="2.60.40.10">
    <property type="entry name" value="Immunoglobulins"/>
    <property type="match status" value="2"/>
</dbReference>
<dbReference type="Pfam" id="PF02806">
    <property type="entry name" value="Alpha-amylase_C"/>
    <property type="match status" value="1"/>
</dbReference>
<dbReference type="InterPro" id="IPR044143">
    <property type="entry name" value="GlgB_N_E_set_prok"/>
</dbReference>
<feature type="compositionally biased region" description="Basic residues" evidence="9">
    <location>
        <begin position="198"/>
        <end position="229"/>
    </location>
</feature>
<dbReference type="Gene3D" id="3.20.20.80">
    <property type="entry name" value="Glycosidases"/>
    <property type="match status" value="1"/>
</dbReference>
<protein>
    <recommendedName>
        <fullName evidence="8">1,4-alpha-glucan branching enzyme GlgB</fullName>
        <ecNumber evidence="8">2.4.1.18</ecNumber>
    </recommendedName>
    <alternativeName>
        <fullName evidence="8">1,4-alpha-D-glucan:1,4-alpha-D-glucan 6-glucosyl-transferase</fullName>
    </alternativeName>
    <alternativeName>
        <fullName evidence="8">Alpha-(1-&gt;4)-glucan branching enzyme</fullName>
    </alternativeName>
    <alternativeName>
        <fullName evidence="8">Glycogen branching enzyme</fullName>
        <shortName evidence="8">BE</shortName>
    </alternativeName>
</protein>
<dbReference type="Proteomes" id="UP001550210">
    <property type="component" value="Unassembled WGS sequence"/>
</dbReference>
<proteinExistence type="inferred from homology"/>
<keyword evidence="12" id="KW-1185">Reference proteome</keyword>
<sequence>MTPRPPSDDSTQNTGSDAAQAPAPVKKTAARKTATKKTSAKKATAKKTTAAAKPATASKAGTTAKTAKKVPAQRTTNAEAAETAAAVGEDAAGKTAPQKTPARKSAARKAPAKKTPSAKAGTDLGGGVEETEAVAKAATRKTSATKSTAAKTSVPKIPASKATASKAPASKSPASKSPASKATAASETAAEKAPAKKTPAKKAVTKKAVAKKAVAKKAVAKKAVAKKAVAKATAAETAVSKATAAGTAVSKTAVSKTAVSKKAAAKKTVTKKTATKKAVTKKAAAKKAVGVVRTSGEPEKTTAASAVPPVEEAAVPAQPAVPPRSSAGARPAVPAQQTTAAAPPTSPTEPPVSAQPSVPAQPPAAVTESIQSAFSPAVDGADRERLLAGTHHEPHAVLGAHPVAEGVAFRAFRPFALGVTVVAGSLRAELHDDGEGFFSGLLPLRDVPEAYRLLITYEGNTQETEDAYRFLPAVGELDLHLVNEGRHEELWQALGARTMTHQGVTGTRFTVWAPNARGVRLAGTFNYWDGTGYPMRALGSSGVWELFVPEIGEGELYKFEITRPDGTRTLRADPLARRTEVPPNTSSVVHASHYEWGDEEWMTRRAEVPAHEAPFSVYEVHLPSWRPGLTYRQLAEQLPAYVRDLGFTHVELLPIAEHPFGGSWGYQVTGFYAPTARLGDPDDFKYLVDSLHRAGIGVLMDWVPAHFPRDDWALAEFDGRPLYEHQDPARAAHPDWGTLEFDYGRREVRNFLVANALFWCEEYHIDGLRVDAVASMLYLDYSREPGQWTPNEHGGRENLDAVSFLQEMNATVYRRVPGVVTIAEESTAWDGVTRATHHVGPGGFGGLGFGLKWNMGWMHDSLGYMAKEPVHRKHHHNEMTFSMVYAYSENYVLPISHDEVVHGKRSLVSKMPGDWWQQRANHRAYLGFMWAHPGKQLLFMGQEFAQGAEWSEAHGPDWWLLDPAYGAEADHRGVRDLVRDLNAVYRDTPALWQRDTDPSGFSWITGDAAEDNVLAFLRLDADGTPLLAVSNFSPVIRRDYRLGVPDDVPAWREVLNTDAASYGGSDVTTSHPVKSEPTPWHARGASVRITLPPLATVWLRPA</sequence>
<evidence type="ECO:0000313" key="11">
    <source>
        <dbReference type="EMBL" id="MET9850777.1"/>
    </source>
</evidence>
<name>A0ABV2VBP3_9ACTN</name>
<evidence type="ECO:0000256" key="4">
    <source>
        <dbReference type="ARBA" id="ARBA00022600"/>
    </source>
</evidence>
<keyword evidence="7 8" id="KW-0119">Carbohydrate metabolism</keyword>
<dbReference type="InterPro" id="IPR006048">
    <property type="entry name" value="A-amylase/branching_C"/>
</dbReference>
<keyword evidence="4 8" id="KW-0321">Glycogen metabolism</keyword>
<comment type="similarity">
    <text evidence="3 8">Belongs to the glycosyl hydrolase 13 family. GlgB subfamily.</text>
</comment>
<feature type="region of interest" description="Disordered" evidence="9">
    <location>
        <begin position="1"/>
        <end position="366"/>
    </location>
</feature>
<dbReference type="CDD" id="cd02855">
    <property type="entry name" value="E_set_GBE_prok_N"/>
    <property type="match status" value="1"/>
</dbReference>